<dbReference type="InterPro" id="IPR050987">
    <property type="entry name" value="AtrR-like"/>
</dbReference>
<evidence type="ECO:0000313" key="3">
    <source>
        <dbReference type="Proteomes" id="UP000288429"/>
    </source>
</evidence>
<dbReference type="EMBL" id="NIZV01000051">
    <property type="protein sequence ID" value="RSM15148.1"/>
    <property type="molecule type" value="Genomic_DNA"/>
</dbReference>
<reference evidence="2 3" key="1">
    <citation type="submission" date="2017-06" db="EMBL/GenBank/DDBJ databases">
        <title>Cmopartive genomic analysis of Ambrosia Fusariam Clade fungi.</title>
        <authorList>
            <person name="Stajich J.E."/>
            <person name="Carrillo J."/>
            <person name="Kijimoto T."/>
            <person name="Eskalen A."/>
            <person name="O'Donnell K."/>
            <person name="Kasson M."/>
        </authorList>
    </citation>
    <scope>NUCLEOTIDE SEQUENCE [LARGE SCALE GENOMIC DNA]</scope>
    <source>
        <strain evidence="2 3">NRRL 20438</strain>
    </source>
</reference>
<protein>
    <recommendedName>
        <fullName evidence="4">Transcription factor domain-containing protein</fullName>
    </recommendedName>
</protein>
<dbReference type="PANTHER" id="PTHR46910">
    <property type="entry name" value="TRANSCRIPTION FACTOR PDR1"/>
    <property type="match status" value="1"/>
</dbReference>
<keyword evidence="1" id="KW-0539">Nucleus</keyword>
<proteinExistence type="predicted"/>
<gene>
    <name evidence="2" type="ORF">CDV31_005082</name>
</gene>
<evidence type="ECO:0008006" key="4">
    <source>
        <dbReference type="Google" id="ProtNLM"/>
    </source>
</evidence>
<evidence type="ECO:0000313" key="2">
    <source>
        <dbReference type="EMBL" id="RSM15148.1"/>
    </source>
</evidence>
<dbReference type="GO" id="GO:0003700">
    <property type="term" value="F:DNA-binding transcription factor activity"/>
    <property type="evidence" value="ECO:0007669"/>
    <property type="project" value="InterPro"/>
</dbReference>
<name>A0A428ULI3_9HYPO</name>
<comment type="caution">
    <text evidence="2">The sequence shown here is derived from an EMBL/GenBank/DDBJ whole genome shotgun (WGS) entry which is preliminary data.</text>
</comment>
<dbReference type="AlphaFoldDB" id="A0A428ULI3"/>
<dbReference type="CDD" id="cd12148">
    <property type="entry name" value="fungal_TF_MHR"/>
    <property type="match status" value="1"/>
</dbReference>
<organism evidence="2 3">
    <name type="scientific">Fusarium ambrosium</name>
    <dbReference type="NCBI Taxonomy" id="131363"/>
    <lineage>
        <taxon>Eukaryota</taxon>
        <taxon>Fungi</taxon>
        <taxon>Dikarya</taxon>
        <taxon>Ascomycota</taxon>
        <taxon>Pezizomycotina</taxon>
        <taxon>Sordariomycetes</taxon>
        <taxon>Hypocreomycetidae</taxon>
        <taxon>Hypocreales</taxon>
        <taxon>Nectriaceae</taxon>
        <taxon>Fusarium</taxon>
        <taxon>Fusarium solani species complex</taxon>
    </lineage>
</organism>
<evidence type="ECO:0000256" key="1">
    <source>
        <dbReference type="ARBA" id="ARBA00023242"/>
    </source>
</evidence>
<accession>A0A428ULI3</accession>
<keyword evidence="3" id="KW-1185">Reference proteome</keyword>
<sequence>MSSVPVVIHALADLPCSVKSTPGSVFWDEFLHIRSRLISRFNSLQGLSGHLEQVAHECVDLFMQFLFPNTPIAHEPSLRAGISLLFGDEPPNCPSTESPGPDTLTLIELLRRFALVTALCAHIISVVPKTLFQNPKSLSDIFFEASKSMLRTYEAYDLEHPDSTSLTIRMWHSSYAQNTTGKVGASWHYHTEACCLAQRMRLFDEASITRTSQIESQLLRINFWHLYLAEKTQVAFKSRPPIIDERICDDGITLLERGDEVVPFLDSSRAVNQVDLESRIFVGFHLRRRISATAASLINDIASHARHAETNPPSGEQSSRVNEEMNSLIERYLKFTALVNEVPPWVRRPDGDNNPKVDESVRAYQTTCFWAQRTNIMTIYHSCIDHGFLVIVGLSESPLSGASRKLEIIRDFVDDLQGTPFVDKVRRVGAILLELLHSSDNATIRTQAEVLFSALLDILSRLDSKASEGLEVSGADALDWCNPTTVSSGG</sequence>
<dbReference type="Proteomes" id="UP000288429">
    <property type="component" value="Unassembled WGS sequence"/>
</dbReference>
<dbReference type="PANTHER" id="PTHR46910:SF1">
    <property type="entry name" value="MISCELLANEOUS ZN(II)2CYS6 TRANSCRIPTION FACTOR (EUROFUNG)-RELATED"/>
    <property type="match status" value="1"/>
</dbReference>